<organism evidence="1 2">
    <name type="scientific">Naegleria lovaniensis</name>
    <name type="common">Amoeba</name>
    <dbReference type="NCBI Taxonomy" id="51637"/>
    <lineage>
        <taxon>Eukaryota</taxon>
        <taxon>Discoba</taxon>
        <taxon>Heterolobosea</taxon>
        <taxon>Tetramitia</taxon>
        <taxon>Eutetramitia</taxon>
        <taxon>Vahlkampfiidae</taxon>
        <taxon>Naegleria</taxon>
    </lineage>
</organism>
<dbReference type="GeneID" id="68102303"/>
<evidence type="ECO:0000313" key="1">
    <source>
        <dbReference type="EMBL" id="KAG2375226.1"/>
    </source>
</evidence>
<name>A0AA88GJB4_NAELO</name>
<proteinExistence type="predicted"/>
<comment type="caution">
    <text evidence="1">The sequence shown here is derived from an EMBL/GenBank/DDBJ whole genome shotgun (WGS) entry which is preliminary data.</text>
</comment>
<dbReference type="RefSeq" id="XP_044544400.1">
    <property type="nucleotide sequence ID" value="XM_044700081.1"/>
</dbReference>
<dbReference type="PANTHER" id="PTHR13061:SF50">
    <property type="entry name" value="GAMMA CARBONIC ANHYDRASE 1, MITOCHONDRIAL"/>
    <property type="match status" value="1"/>
</dbReference>
<dbReference type="CDD" id="cd04645">
    <property type="entry name" value="LbH_gamma_CA_like"/>
    <property type="match status" value="1"/>
</dbReference>
<sequence>MKSVSRHSIRYLVGSIFREAGEAMDRMGCFLQGSVAYKEELNRTRRVMGFLGNNPTIQSTDVFIAPNASVIGKVTIGPKSSIWYNTVIRGDVNAIKIGENTNIQDRVVIHCTGKRGHEKPTIIGNNVTVESGAILHACTLEDECYVGIGATVLDGAVVGKGAMIAPGSVVTPGTVVPSGEIWAGVPAKKLRELTPEEQDLIMKSAAENSELAQVHKEETDKEFETMLRDMEKFKFREDRLQDYTYEKVEDSQQNGPVKAL</sequence>
<evidence type="ECO:0008006" key="3">
    <source>
        <dbReference type="Google" id="ProtNLM"/>
    </source>
</evidence>
<dbReference type="InterPro" id="IPR001451">
    <property type="entry name" value="Hexapep"/>
</dbReference>
<dbReference type="Gene3D" id="2.160.10.10">
    <property type="entry name" value="Hexapeptide repeat proteins"/>
    <property type="match status" value="1"/>
</dbReference>
<dbReference type="InterPro" id="IPR047324">
    <property type="entry name" value="LbH_gamma_CA-like"/>
</dbReference>
<dbReference type="AlphaFoldDB" id="A0AA88GJB4"/>
<dbReference type="Pfam" id="PF00132">
    <property type="entry name" value="Hexapep"/>
    <property type="match status" value="1"/>
</dbReference>
<dbReference type="EMBL" id="PYSW02000039">
    <property type="protein sequence ID" value="KAG2375226.1"/>
    <property type="molecule type" value="Genomic_DNA"/>
</dbReference>
<dbReference type="PANTHER" id="PTHR13061">
    <property type="entry name" value="DYNACTIN SUBUNIT P25"/>
    <property type="match status" value="1"/>
</dbReference>
<reference evidence="1 2" key="1">
    <citation type="journal article" date="2018" name="BMC Genomics">
        <title>The genome of Naegleria lovaniensis, the basis for a comparative approach to unravel pathogenicity factors of the human pathogenic amoeba N. fowleri.</title>
        <authorList>
            <person name="Liechti N."/>
            <person name="Schurch N."/>
            <person name="Bruggmann R."/>
            <person name="Wittwer M."/>
        </authorList>
    </citation>
    <scope>NUCLEOTIDE SEQUENCE [LARGE SCALE GENOMIC DNA]</scope>
    <source>
        <strain evidence="1 2">ATCC 30569</strain>
    </source>
</reference>
<gene>
    <name evidence="1" type="ORF">C9374_009849</name>
</gene>
<dbReference type="InterPro" id="IPR011004">
    <property type="entry name" value="Trimer_LpxA-like_sf"/>
</dbReference>
<evidence type="ECO:0000313" key="2">
    <source>
        <dbReference type="Proteomes" id="UP000816034"/>
    </source>
</evidence>
<dbReference type="Proteomes" id="UP000816034">
    <property type="component" value="Unassembled WGS sequence"/>
</dbReference>
<dbReference type="SUPFAM" id="SSF51161">
    <property type="entry name" value="Trimeric LpxA-like enzymes"/>
    <property type="match status" value="1"/>
</dbReference>
<protein>
    <recommendedName>
        <fullName evidence="3">Gamma carbonic anhydrase</fullName>
    </recommendedName>
</protein>
<dbReference type="InterPro" id="IPR050484">
    <property type="entry name" value="Transf_Hexapept/Carb_Anhydrase"/>
</dbReference>
<keyword evidence="2" id="KW-1185">Reference proteome</keyword>
<accession>A0AA88GJB4</accession>